<dbReference type="Proteomes" id="UP000199048">
    <property type="component" value="Unassembled WGS sequence"/>
</dbReference>
<sequence length="230" mass="24820">MRFAASMVQGSVPSAAPRRASRSRRVLAGFIGAALCFAGLGVGAVQAQTFASLPSPQIGAEPQGAARPIAAWVTFCQSYAEECAVDRSEPARISLTPATWATIVSVNRRVNKSVEPKTDMEHLHVADRWDLAEDGIGDCEDFQLLKRHLLAEAGLPRRAMRMTVVIDEKGEGHAVLTLITDRGDLVLDNKTNAIVPWHKTGYVFIKRESQDATAWVSLGGVTSPVTTANR</sequence>
<name>A0A1I4GIZ7_9HYPH</name>
<protein>
    <submittedName>
        <fullName evidence="1">Predicted transglutaminase-like cysteine proteinase</fullName>
    </submittedName>
</protein>
<dbReference type="Pfam" id="PF06035">
    <property type="entry name" value="Peptidase_C93"/>
    <property type="match status" value="1"/>
</dbReference>
<evidence type="ECO:0000313" key="2">
    <source>
        <dbReference type="Proteomes" id="UP000199048"/>
    </source>
</evidence>
<dbReference type="EMBL" id="FOTK01000003">
    <property type="protein sequence ID" value="SFL29493.1"/>
    <property type="molecule type" value="Genomic_DNA"/>
</dbReference>
<organism evidence="1 2">
    <name type="scientific">Methylobacterium pseudosasicola</name>
    <dbReference type="NCBI Taxonomy" id="582667"/>
    <lineage>
        <taxon>Bacteria</taxon>
        <taxon>Pseudomonadati</taxon>
        <taxon>Pseudomonadota</taxon>
        <taxon>Alphaproteobacteria</taxon>
        <taxon>Hyphomicrobiales</taxon>
        <taxon>Methylobacteriaceae</taxon>
        <taxon>Methylobacterium</taxon>
    </lineage>
</organism>
<reference evidence="2" key="1">
    <citation type="submission" date="2016-10" db="EMBL/GenBank/DDBJ databases">
        <authorList>
            <person name="Varghese N."/>
            <person name="Submissions S."/>
        </authorList>
    </citation>
    <scope>NUCLEOTIDE SEQUENCE [LARGE SCALE GENOMIC DNA]</scope>
    <source>
        <strain evidence="2">BL36</strain>
    </source>
</reference>
<proteinExistence type="predicted"/>
<dbReference type="AlphaFoldDB" id="A0A1I4GIZ7"/>
<dbReference type="PANTHER" id="PTHR39327">
    <property type="match status" value="1"/>
</dbReference>
<evidence type="ECO:0000313" key="1">
    <source>
        <dbReference type="EMBL" id="SFL29493.1"/>
    </source>
</evidence>
<gene>
    <name evidence="1" type="ORF">SAMN05192568_10034</name>
</gene>
<keyword evidence="2" id="KW-1185">Reference proteome</keyword>
<dbReference type="Gene3D" id="3.10.620.30">
    <property type="match status" value="1"/>
</dbReference>
<dbReference type="InterPro" id="IPR010319">
    <property type="entry name" value="Transglutaminase-like_Cys_pept"/>
</dbReference>
<dbReference type="PANTHER" id="PTHR39327:SF1">
    <property type="entry name" value="BLR5470 PROTEIN"/>
    <property type="match status" value="1"/>
</dbReference>
<dbReference type="RefSeq" id="WP_092037391.1">
    <property type="nucleotide sequence ID" value="NZ_FOTK01000003.1"/>
</dbReference>
<dbReference type="STRING" id="582667.SAMN05192568_10034"/>
<dbReference type="OrthoDB" id="7206808at2"/>
<accession>A0A1I4GIZ7</accession>